<dbReference type="Gene3D" id="1.10.10.10">
    <property type="entry name" value="Winged helix-like DNA-binding domain superfamily/Winged helix DNA-binding domain"/>
    <property type="match status" value="1"/>
</dbReference>
<evidence type="ECO:0000313" key="6">
    <source>
        <dbReference type="Proteomes" id="UP000483004"/>
    </source>
</evidence>
<keyword evidence="3" id="KW-0804">Transcription</keyword>
<dbReference type="InterPro" id="IPR036388">
    <property type="entry name" value="WH-like_DNA-bd_sf"/>
</dbReference>
<proteinExistence type="predicted"/>
<dbReference type="GO" id="GO:0003700">
    <property type="term" value="F:DNA-binding transcription factor activity"/>
    <property type="evidence" value="ECO:0007669"/>
    <property type="project" value="InterPro"/>
</dbReference>
<dbReference type="AlphaFoldDB" id="A0A6L3W8B2"/>
<evidence type="ECO:0000256" key="3">
    <source>
        <dbReference type="ARBA" id="ARBA00023163"/>
    </source>
</evidence>
<reference evidence="5 6" key="1">
    <citation type="submission" date="2019-09" db="EMBL/GenBank/DDBJ databases">
        <title>Actinomadura physcomitrii sp. nov., a novel actinomycete isolated from moss [Physcomitrium sphaericum (Ludw) Fuernr].</title>
        <authorList>
            <person name="Liu C."/>
            <person name="Zhuang X."/>
        </authorList>
    </citation>
    <scope>NUCLEOTIDE SEQUENCE [LARGE SCALE GENOMIC DNA]</scope>
    <source>
        <strain evidence="5 6">CYP1-1B</strain>
    </source>
</reference>
<evidence type="ECO:0000256" key="1">
    <source>
        <dbReference type="ARBA" id="ARBA00023015"/>
    </source>
</evidence>
<dbReference type="PANTHER" id="PTHR43537:SF5">
    <property type="entry name" value="UXU OPERON TRANSCRIPTIONAL REGULATOR"/>
    <property type="match status" value="1"/>
</dbReference>
<dbReference type="RefSeq" id="WP_151538550.1">
    <property type="nucleotide sequence ID" value="NZ_WBMR01000007.1"/>
</dbReference>
<dbReference type="SUPFAM" id="SSF46785">
    <property type="entry name" value="Winged helix' DNA-binding domain"/>
    <property type="match status" value="1"/>
</dbReference>
<keyword evidence="6" id="KW-1185">Reference proteome</keyword>
<accession>A0A6L3W8B2</accession>
<comment type="caution">
    <text evidence="5">The sequence shown here is derived from an EMBL/GenBank/DDBJ whole genome shotgun (WGS) entry which is preliminary data.</text>
</comment>
<name>A0A6L3W8B2_9ACTN</name>
<dbReference type="SMART" id="SM00345">
    <property type="entry name" value="HTH_GNTR"/>
    <property type="match status" value="1"/>
</dbReference>
<dbReference type="EMBL" id="WBMR01000007">
    <property type="protein sequence ID" value="KAB2388200.1"/>
    <property type="molecule type" value="Genomic_DNA"/>
</dbReference>
<dbReference type="SUPFAM" id="SSF48008">
    <property type="entry name" value="GntR ligand-binding domain-like"/>
    <property type="match status" value="1"/>
</dbReference>
<evidence type="ECO:0000256" key="2">
    <source>
        <dbReference type="ARBA" id="ARBA00023125"/>
    </source>
</evidence>
<dbReference type="GO" id="GO:0003677">
    <property type="term" value="F:DNA binding"/>
    <property type="evidence" value="ECO:0007669"/>
    <property type="project" value="UniProtKB-KW"/>
</dbReference>
<dbReference type="Pfam" id="PF07729">
    <property type="entry name" value="FCD"/>
    <property type="match status" value="1"/>
</dbReference>
<feature type="domain" description="HTH gntR-type" evidence="4">
    <location>
        <begin position="7"/>
        <end position="74"/>
    </location>
</feature>
<dbReference type="InterPro" id="IPR008920">
    <property type="entry name" value="TF_FadR/GntR_C"/>
</dbReference>
<dbReference type="InterPro" id="IPR000524">
    <property type="entry name" value="Tscrpt_reg_HTH_GntR"/>
</dbReference>
<evidence type="ECO:0000313" key="5">
    <source>
        <dbReference type="EMBL" id="KAB2388200.1"/>
    </source>
</evidence>
<dbReference type="Pfam" id="PF00392">
    <property type="entry name" value="GntR"/>
    <property type="match status" value="1"/>
</dbReference>
<keyword evidence="1" id="KW-0805">Transcription regulation</keyword>
<dbReference type="CDD" id="cd07377">
    <property type="entry name" value="WHTH_GntR"/>
    <property type="match status" value="1"/>
</dbReference>
<dbReference type="InterPro" id="IPR011711">
    <property type="entry name" value="GntR_C"/>
</dbReference>
<sequence length="273" mass="30681">MTESRPGNTVDAIYQTLRERIIDGVYAPGLRLSQGGLATELEVSRTPLREALHRLEADGLVVAEANRGMEVAPTSAAHVEQYYGLRLLVEPPTIAGIVSELTAGDLARMDADLERMEGDGRRIRDFQEAHLRFHRTALGRYPKAWAELTESLHLKIYRHQRLYLSHPEAPEDFTRLDRLLLEAMRDRDAQSARQVLEFHLIDAALGLVLDQDPDHVFGPLPLAARGLGIELGTTPDGRIQRPGTLRWPRSGLRAELNLSTSNLRHVREERENA</sequence>
<dbReference type="PROSITE" id="PS50949">
    <property type="entry name" value="HTH_GNTR"/>
    <property type="match status" value="1"/>
</dbReference>
<dbReference type="PRINTS" id="PR00035">
    <property type="entry name" value="HTHGNTR"/>
</dbReference>
<dbReference type="SMART" id="SM00895">
    <property type="entry name" value="FCD"/>
    <property type="match status" value="1"/>
</dbReference>
<dbReference type="Gene3D" id="1.20.120.530">
    <property type="entry name" value="GntR ligand-binding domain-like"/>
    <property type="match status" value="1"/>
</dbReference>
<organism evidence="5 6">
    <name type="scientific">Actinomadura montaniterrae</name>
    <dbReference type="NCBI Taxonomy" id="1803903"/>
    <lineage>
        <taxon>Bacteria</taxon>
        <taxon>Bacillati</taxon>
        <taxon>Actinomycetota</taxon>
        <taxon>Actinomycetes</taxon>
        <taxon>Streptosporangiales</taxon>
        <taxon>Thermomonosporaceae</taxon>
        <taxon>Actinomadura</taxon>
    </lineage>
</organism>
<dbReference type="OrthoDB" id="8680240at2"/>
<keyword evidence="2" id="KW-0238">DNA-binding</keyword>
<dbReference type="InterPro" id="IPR036390">
    <property type="entry name" value="WH_DNA-bd_sf"/>
</dbReference>
<dbReference type="PANTHER" id="PTHR43537">
    <property type="entry name" value="TRANSCRIPTIONAL REGULATOR, GNTR FAMILY"/>
    <property type="match status" value="1"/>
</dbReference>
<dbReference type="Proteomes" id="UP000483004">
    <property type="component" value="Unassembled WGS sequence"/>
</dbReference>
<gene>
    <name evidence="5" type="ORF">F9B16_04575</name>
</gene>
<evidence type="ECO:0000259" key="4">
    <source>
        <dbReference type="PROSITE" id="PS50949"/>
    </source>
</evidence>
<protein>
    <submittedName>
        <fullName evidence="5">GntR family transcriptional regulator</fullName>
    </submittedName>
</protein>